<organism evidence="2 3">
    <name type="scientific">Caerostris extrusa</name>
    <name type="common">Bark spider</name>
    <name type="synonym">Caerostris bankana</name>
    <dbReference type="NCBI Taxonomy" id="172846"/>
    <lineage>
        <taxon>Eukaryota</taxon>
        <taxon>Metazoa</taxon>
        <taxon>Ecdysozoa</taxon>
        <taxon>Arthropoda</taxon>
        <taxon>Chelicerata</taxon>
        <taxon>Arachnida</taxon>
        <taxon>Araneae</taxon>
        <taxon>Araneomorphae</taxon>
        <taxon>Entelegynae</taxon>
        <taxon>Araneoidea</taxon>
        <taxon>Araneidae</taxon>
        <taxon>Caerostris</taxon>
    </lineage>
</organism>
<comment type="caution">
    <text evidence="2">The sequence shown here is derived from an EMBL/GenBank/DDBJ whole genome shotgun (WGS) entry which is preliminary data.</text>
</comment>
<name>A0AAV4PRP3_CAEEX</name>
<sequence>MRIVQNNSQGPVPVQLQVPSGHLVHQVMDENGTVRHYLFSPPMPMPVGPHYGMNPRRPHPPPSSVVDREKQKRRHLPRAVFTQAFHPLGVFPQPLLPRSSSVDDKSSCREEEG</sequence>
<keyword evidence="3" id="KW-1185">Reference proteome</keyword>
<feature type="region of interest" description="Disordered" evidence="1">
    <location>
        <begin position="92"/>
        <end position="113"/>
    </location>
</feature>
<dbReference type="EMBL" id="BPLR01004964">
    <property type="protein sequence ID" value="GIX98808.1"/>
    <property type="molecule type" value="Genomic_DNA"/>
</dbReference>
<protein>
    <submittedName>
        <fullName evidence="2">Fibronectin type-III domain-containing protein 3A</fullName>
    </submittedName>
</protein>
<evidence type="ECO:0000313" key="2">
    <source>
        <dbReference type="EMBL" id="GIX98808.1"/>
    </source>
</evidence>
<accession>A0AAV4PRP3</accession>
<evidence type="ECO:0000256" key="1">
    <source>
        <dbReference type="SAM" id="MobiDB-lite"/>
    </source>
</evidence>
<dbReference type="Proteomes" id="UP001054945">
    <property type="component" value="Unassembled WGS sequence"/>
</dbReference>
<reference evidence="2 3" key="1">
    <citation type="submission" date="2021-06" db="EMBL/GenBank/DDBJ databases">
        <title>Caerostris extrusa draft genome.</title>
        <authorList>
            <person name="Kono N."/>
            <person name="Arakawa K."/>
        </authorList>
    </citation>
    <scope>NUCLEOTIDE SEQUENCE [LARGE SCALE GENOMIC DNA]</scope>
</reference>
<proteinExistence type="predicted"/>
<gene>
    <name evidence="2" type="primary">Fndc3a_2</name>
    <name evidence="2" type="ORF">CEXT_771181</name>
</gene>
<feature type="compositionally biased region" description="Basic and acidic residues" evidence="1">
    <location>
        <begin position="101"/>
        <end position="113"/>
    </location>
</feature>
<dbReference type="AlphaFoldDB" id="A0AAV4PRP3"/>
<feature type="region of interest" description="Disordered" evidence="1">
    <location>
        <begin position="48"/>
        <end position="74"/>
    </location>
</feature>
<evidence type="ECO:0000313" key="3">
    <source>
        <dbReference type="Proteomes" id="UP001054945"/>
    </source>
</evidence>